<dbReference type="InterPro" id="IPR005119">
    <property type="entry name" value="LysR_subst-bd"/>
</dbReference>
<organism evidence="2 3">
    <name type="scientific">Pseudomonas lijiangensis</name>
    <dbReference type="NCBI Taxonomy" id="2995658"/>
    <lineage>
        <taxon>Bacteria</taxon>
        <taxon>Pseudomonadati</taxon>
        <taxon>Pseudomonadota</taxon>
        <taxon>Gammaproteobacteria</taxon>
        <taxon>Pseudomonadales</taxon>
        <taxon>Pseudomonadaceae</taxon>
        <taxon>Pseudomonas</taxon>
    </lineage>
</organism>
<name>A0ABX8HYA0_9PSED</name>
<dbReference type="EMBL" id="CP076668">
    <property type="protein sequence ID" value="QWU85639.1"/>
    <property type="molecule type" value="Genomic_DNA"/>
</dbReference>
<reference evidence="3" key="1">
    <citation type="submission" date="2021-06" db="EMBL/GenBank/DDBJ databases">
        <title>Identification of Pseudomonas cichorii causing bacterial leaf black spot of flue-cured tobacco, a new disease in China.</title>
        <authorList>
            <person name="Lu C.-H."/>
        </authorList>
    </citation>
    <scope>NUCLEOTIDE SEQUENCE [LARGE SCALE GENOMIC DNA]</scope>
    <source>
        <strain evidence="3">LJ2</strain>
    </source>
</reference>
<sequence>MHYFTHILETSLDTSLDFLARIYPDIHLSVVHSNEQNPSLEPLRKELADILILPSTVLSEHYIEHHHWSDYYVLACAKSRQPSMRSFTELSQTVRYVAWRHPGLERLHNQLASAQLRLSHRGELSCVQTLLDLIAKGHCISILPSALLAGRFRDLELVALPSMIMRHISVVARPTSLLSNASNAVLQTLKKPSLVPVQRMAT</sequence>
<evidence type="ECO:0000259" key="1">
    <source>
        <dbReference type="Pfam" id="PF03466"/>
    </source>
</evidence>
<evidence type="ECO:0000313" key="2">
    <source>
        <dbReference type="EMBL" id="QWU85639.1"/>
    </source>
</evidence>
<accession>A0ABX8HYA0</accession>
<gene>
    <name evidence="2" type="ORF">KQP88_13085</name>
</gene>
<dbReference type="Pfam" id="PF03466">
    <property type="entry name" value="LysR_substrate"/>
    <property type="match status" value="1"/>
</dbReference>
<feature type="domain" description="LysR substrate-binding" evidence="1">
    <location>
        <begin position="21"/>
        <end position="190"/>
    </location>
</feature>
<keyword evidence="3" id="KW-1185">Reference proteome</keyword>
<dbReference type="PANTHER" id="PTHR30419">
    <property type="entry name" value="HTH-TYPE TRANSCRIPTIONAL REGULATOR YBHD"/>
    <property type="match status" value="1"/>
</dbReference>
<evidence type="ECO:0000313" key="3">
    <source>
        <dbReference type="Proteomes" id="UP000683401"/>
    </source>
</evidence>
<dbReference type="PANTHER" id="PTHR30419:SF30">
    <property type="entry name" value="LYSR FAMILY TRANSCRIPTIONAL REGULATOR"/>
    <property type="match status" value="1"/>
</dbReference>
<dbReference type="Proteomes" id="UP000683401">
    <property type="component" value="Chromosome"/>
</dbReference>
<proteinExistence type="predicted"/>
<dbReference type="InterPro" id="IPR050950">
    <property type="entry name" value="HTH-type_LysR_regulators"/>
</dbReference>
<protein>
    <submittedName>
        <fullName evidence="2">LysR family transcriptional regulator</fullName>
    </submittedName>
</protein>